<evidence type="ECO:0000313" key="3">
    <source>
        <dbReference type="Proteomes" id="UP000813824"/>
    </source>
</evidence>
<dbReference type="SUPFAM" id="SSF51735">
    <property type="entry name" value="NAD(P)-binding Rossmann-fold domains"/>
    <property type="match status" value="1"/>
</dbReference>
<keyword evidence="1" id="KW-0560">Oxidoreductase</keyword>
<dbReference type="GO" id="GO:0016491">
    <property type="term" value="F:oxidoreductase activity"/>
    <property type="evidence" value="ECO:0007669"/>
    <property type="project" value="UniProtKB-KW"/>
</dbReference>
<keyword evidence="3" id="KW-1185">Reference proteome</keyword>
<dbReference type="PANTHER" id="PTHR43157">
    <property type="entry name" value="PHOSPHATIDYLINOSITOL-GLYCAN BIOSYNTHESIS CLASS F PROTEIN-RELATED"/>
    <property type="match status" value="1"/>
</dbReference>
<dbReference type="Gene3D" id="3.40.50.720">
    <property type="entry name" value="NAD(P)-binding Rossmann-like Domain"/>
    <property type="match status" value="1"/>
</dbReference>
<evidence type="ECO:0000256" key="1">
    <source>
        <dbReference type="ARBA" id="ARBA00023002"/>
    </source>
</evidence>
<accession>A0A8K0UE68</accession>
<dbReference type="InterPro" id="IPR036291">
    <property type="entry name" value="NAD(P)-bd_dom_sf"/>
</dbReference>
<gene>
    <name evidence="2" type="ORF">BXZ70DRAFT_693918</name>
</gene>
<comment type="caution">
    <text evidence="2">The sequence shown here is derived from an EMBL/GenBank/DDBJ whole genome shotgun (WGS) entry which is preliminary data.</text>
</comment>
<dbReference type="PRINTS" id="PR00081">
    <property type="entry name" value="GDHRDH"/>
</dbReference>
<sequence length="319" mass="35361">MNHAIAASKQQLLPHKTGFTAENIPDLTGRVVIVTGGSTGIGKATVEPLLRRNAKVYMATRTKSRAEEAIRELRERTGKDAIFLELDLSSLESVQKAAHTFLSQETELHILFNNAGIMPDASMIDQLTADGYDLQYGTHVLGHFFFQELLLPALTTGALSSPDKHSRIVTTSSSLAHMFTVRFDSFKDGPGRRKLSITELYAQSKFLNGVIAHEASFRYAEKGILSFSVDPGAVRTDIFRDKSSIFKSMTNLFFVSPSQGALSQLWSGTMPEAVEHNGQYIVPWAHAGKCRDEMYDRGVGEQVWNILSEQVKDFQTRST</sequence>
<protein>
    <submittedName>
        <fullName evidence="2">NAD-P-binding protein</fullName>
    </submittedName>
</protein>
<organism evidence="2 3">
    <name type="scientific">Cristinia sonorae</name>
    <dbReference type="NCBI Taxonomy" id="1940300"/>
    <lineage>
        <taxon>Eukaryota</taxon>
        <taxon>Fungi</taxon>
        <taxon>Dikarya</taxon>
        <taxon>Basidiomycota</taxon>
        <taxon>Agaricomycotina</taxon>
        <taxon>Agaricomycetes</taxon>
        <taxon>Agaricomycetidae</taxon>
        <taxon>Agaricales</taxon>
        <taxon>Pleurotineae</taxon>
        <taxon>Stephanosporaceae</taxon>
        <taxon>Cristinia</taxon>
    </lineage>
</organism>
<dbReference type="PANTHER" id="PTHR43157:SF31">
    <property type="entry name" value="PHOSPHATIDYLINOSITOL-GLYCAN BIOSYNTHESIS CLASS F PROTEIN"/>
    <property type="match status" value="1"/>
</dbReference>
<dbReference type="EMBL" id="JAEVFJ010000062">
    <property type="protein sequence ID" value="KAH8077728.1"/>
    <property type="molecule type" value="Genomic_DNA"/>
</dbReference>
<evidence type="ECO:0000313" key="2">
    <source>
        <dbReference type="EMBL" id="KAH8077728.1"/>
    </source>
</evidence>
<name>A0A8K0UE68_9AGAR</name>
<reference evidence="2" key="1">
    <citation type="journal article" date="2021" name="New Phytol.">
        <title>Evolutionary innovations through gain and loss of genes in the ectomycorrhizal Boletales.</title>
        <authorList>
            <person name="Wu G."/>
            <person name="Miyauchi S."/>
            <person name="Morin E."/>
            <person name="Kuo A."/>
            <person name="Drula E."/>
            <person name="Varga T."/>
            <person name="Kohler A."/>
            <person name="Feng B."/>
            <person name="Cao Y."/>
            <person name="Lipzen A."/>
            <person name="Daum C."/>
            <person name="Hundley H."/>
            <person name="Pangilinan J."/>
            <person name="Johnson J."/>
            <person name="Barry K."/>
            <person name="LaButti K."/>
            <person name="Ng V."/>
            <person name="Ahrendt S."/>
            <person name="Min B."/>
            <person name="Choi I.G."/>
            <person name="Park H."/>
            <person name="Plett J.M."/>
            <person name="Magnuson J."/>
            <person name="Spatafora J.W."/>
            <person name="Nagy L.G."/>
            <person name="Henrissat B."/>
            <person name="Grigoriev I.V."/>
            <person name="Yang Z.L."/>
            <person name="Xu J."/>
            <person name="Martin F.M."/>
        </authorList>
    </citation>
    <scope>NUCLEOTIDE SEQUENCE</scope>
    <source>
        <strain evidence="2">KKN 215</strain>
    </source>
</reference>
<dbReference type="AlphaFoldDB" id="A0A8K0UE68"/>
<dbReference type="Pfam" id="PF00106">
    <property type="entry name" value="adh_short"/>
    <property type="match status" value="1"/>
</dbReference>
<proteinExistence type="predicted"/>
<dbReference type="Proteomes" id="UP000813824">
    <property type="component" value="Unassembled WGS sequence"/>
</dbReference>
<dbReference type="OrthoDB" id="191139at2759"/>
<dbReference type="InterPro" id="IPR002347">
    <property type="entry name" value="SDR_fam"/>
</dbReference>